<name>A0A8D8R590_9HEMI</name>
<proteinExistence type="predicted"/>
<protein>
    <submittedName>
        <fullName evidence="1">Uncharacterized protein</fullName>
    </submittedName>
</protein>
<accession>A0A8D8R590</accession>
<reference evidence="1" key="1">
    <citation type="submission" date="2021-05" db="EMBL/GenBank/DDBJ databases">
        <authorList>
            <person name="Alioto T."/>
            <person name="Alioto T."/>
            <person name="Gomez Garrido J."/>
        </authorList>
    </citation>
    <scope>NUCLEOTIDE SEQUENCE</scope>
</reference>
<organism evidence="1">
    <name type="scientific">Cacopsylla melanoneura</name>
    <dbReference type="NCBI Taxonomy" id="428564"/>
    <lineage>
        <taxon>Eukaryota</taxon>
        <taxon>Metazoa</taxon>
        <taxon>Ecdysozoa</taxon>
        <taxon>Arthropoda</taxon>
        <taxon>Hexapoda</taxon>
        <taxon>Insecta</taxon>
        <taxon>Pterygota</taxon>
        <taxon>Neoptera</taxon>
        <taxon>Paraneoptera</taxon>
        <taxon>Hemiptera</taxon>
        <taxon>Sternorrhyncha</taxon>
        <taxon>Psylloidea</taxon>
        <taxon>Psyllidae</taxon>
        <taxon>Psyllinae</taxon>
        <taxon>Cacopsylla</taxon>
    </lineage>
</organism>
<evidence type="ECO:0000313" key="1">
    <source>
        <dbReference type="EMBL" id="CAG6643091.1"/>
    </source>
</evidence>
<dbReference type="EMBL" id="HBUF01125480">
    <property type="protein sequence ID" value="CAG6643091.1"/>
    <property type="molecule type" value="Transcribed_RNA"/>
</dbReference>
<sequence>MKMQFYPALVPSIITTRKSSQKVIFCNNLTFSQLSQNMTFWEEGQFFIGTYSYIGLFANILEKLLVSFLKPETLNRANNYRKTAFSRFYLCPYFHARRPNNQTP</sequence>
<dbReference type="AlphaFoldDB" id="A0A8D8R590"/>